<comment type="caution">
    <text evidence="1">The sequence shown here is derived from an EMBL/GenBank/DDBJ whole genome shotgun (WGS) entry which is preliminary data.</text>
</comment>
<name>A0ABT1M6S5_9MYCO</name>
<dbReference type="EMBL" id="JANDBD010000007">
    <property type="protein sequence ID" value="MCP9274127.1"/>
    <property type="molecule type" value="Genomic_DNA"/>
</dbReference>
<sequence>MSTSTEHLMHANLLEVFNERDEALRRAAIDRTYAADVRWIDAEGETVGREALDAKCVALQDGLGPLQFEAVGPVHALQGFGYLAWRLVGPDGQQAMAGLDVALIEEGVIQVLYTVLTPPSA</sequence>
<evidence type="ECO:0000313" key="2">
    <source>
        <dbReference type="Proteomes" id="UP001651690"/>
    </source>
</evidence>
<evidence type="ECO:0000313" key="1">
    <source>
        <dbReference type="EMBL" id="MCP9274127.1"/>
    </source>
</evidence>
<keyword evidence="2" id="KW-1185">Reference proteome</keyword>
<proteinExistence type="predicted"/>
<accession>A0ABT1M6S5</accession>
<dbReference type="InterPro" id="IPR032710">
    <property type="entry name" value="NTF2-like_dom_sf"/>
</dbReference>
<reference evidence="1 2" key="1">
    <citation type="submission" date="2022-06" db="EMBL/GenBank/DDBJ databases">
        <title>Mycolicibacterium sp. CAU 1645 isolated from seawater.</title>
        <authorList>
            <person name="Kim W."/>
        </authorList>
    </citation>
    <scope>NUCLEOTIDE SEQUENCE [LARGE SCALE GENOMIC DNA]</scope>
    <source>
        <strain evidence="1 2">CAU 1645</strain>
    </source>
</reference>
<dbReference type="Gene3D" id="3.10.450.50">
    <property type="match status" value="1"/>
</dbReference>
<organism evidence="1 2">
    <name type="scientific">Mycolicibacterium arenosum</name>
    <dbReference type="NCBI Taxonomy" id="2952157"/>
    <lineage>
        <taxon>Bacteria</taxon>
        <taxon>Bacillati</taxon>
        <taxon>Actinomycetota</taxon>
        <taxon>Actinomycetes</taxon>
        <taxon>Mycobacteriales</taxon>
        <taxon>Mycobacteriaceae</taxon>
        <taxon>Mycolicibacterium</taxon>
    </lineage>
</organism>
<dbReference type="RefSeq" id="WP_255061473.1">
    <property type="nucleotide sequence ID" value="NZ_JANDBD010000007.1"/>
</dbReference>
<protein>
    <submittedName>
        <fullName evidence="1">Nuclear transport factor 2 family protein</fullName>
    </submittedName>
</protein>
<dbReference type="SUPFAM" id="SSF54427">
    <property type="entry name" value="NTF2-like"/>
    <property type="match status" value="1"/>
</dbReference>
<gene>
    <name evidence="1" type="ORF">NM203_18215</name>
</gene>
<dbReference type="Proteomes" id="UP001651690">
    <property type="component" value="Unassembled WGS sequence"/>
</dbReference>